<dbReference type="EMBL" id="CAADFU010000250">
    <property type="protein sequence ID" value="VFK49828.1"/>
    <property type="molecule type" value="Genomic_DNA"/>
</dbReference>
<accession>A0A450YV40</accession>
<proteinExistence type="predicted"/>
<gene>
    <name evidence="2" type="ORF">BECKSD772E_GA0070983_12503</name>
    <name evidence="1" type="ORF">BECKSD772F_GA0070984_12234</name>
</gene>
<name>A0A450YV40_9GAMM</name>
<sequence length="116" mass="13978">MLLAICLSQILPTDFSEEPFFLYPIRIGRNQKDNLKKSEFEKHVYLYDCIKMYFVIFMNFFDILFRISRIRDYAFSETTRKKRFSFGEREKPWREILENSVLTNMFFCGGAAGLRE</sequence>
<dbReference type="AlphaFoldDB" id="A0A450YV40"/>
<organism evidence="1">
    <name type="scientific">Candidatus Kentrum sp. SD</name>
    <dbReference type="NCBI Taxonomy" id="2126332"/>
    <lineage>
        <taxon>Bacteria</taxon>
        <taxon>Pseudomonadati</taxon>
        <taxon>Pseudomonadota</taxon>
        <taxon>Gammaproteobacteria</taxon>
        <taxon>Candidatus Kentrum</taxon>
    </lineage>
</organism>
<evidence type="ECO:0000313" key="1">
    <source>
        <dbReference type="EMBL" id="VFK45386.1"/>
    </source>
</evidence>
<dbReference type="EMBL" id="CAADFR010000223">
    <property type="protein sequence ID" value="VFK45386.1"/>
    <property type="molecule type" value="Genomic_DNA"/>
</dbReference>
<evidence type="ECO:0000313" key="2">
    <source>
        <dbReference type="EMBL" id="VFK49828.1"/>
    </source>
</evidence>
<reference evidence="1" key="1">
    <citation type="submission" date="2019-02" db="EMBL/GenBank/DDBJ databases">
        <authorList>
            <person name="Gruber-Vodicka R. H."/>
            <person name="Seah K. B. B."/>
        </authorList>
    </citation>
    <scope>NUCLEOTIDE SEQUENCE</scope>
    <source>
        <strain evidence="2">BECK_S1320</strain>
        <strain evidence="1">BECK_S1321</strain>
    </source>
</reference>
<protein>
    <submittedName>
        <fullName evidence="1">Uncharacterized protein</fullName>
    </submittedName>
</protein>